<sequence length="122" mass="13341">MAALDPSLGFPQFMSMGSLDGIPFQCHHSQQGQAELQTLAMAAGVELGYWDSQSQHNERHQYGATRELQMLQERHSQSGGEWGEPGLGTGWNWISGFGMGSVGLEQDLWDWNGDPCSSRGLG</sequence>
<dbReference type="AlphaFoldDB" id="A0A3M0KD68"/>
<evidence type="ECO:0000313" key="2">
    <source>
        <dbReference type="EMBL" id="RMC10985.1"/>
    </source>
</evidence>
<dbReference type="InterPro" id="IPR011162">
    <property type="entry name" value="MHC_I/II-like_Ag-recog"/>
</dbReference>
<proteinExistence type="predicted"/>
<dbReference type="OrthoDB" id="8936120at2759"/>
<dbReference type="SUPFAM" id="SSF54452">
    <property type="entry name" value="MHC antigen-recognition domain"/>
    <property type="match status" value="1"/>
</dbReference>
<accession>A0A3M0KD68</accession>
<dbReference type="InterPro" id="IPR037055">
    <property type="entry name" value="MHC_I-like_Ag-recog_sf"/>
</dbReference>
<name>A0A3M0KD68_HIRRU</name>
<dbReference type="EMBL" id="QRBI01000110">
    <property type="protein sequence ID" value="RMC10985.1"/>
    <property type="molecule type" value="Genomic_DNA"/>
</dbReference>
<reference evidence="2 3" key="1">
    <citation type="submission" date="2018-07" db="EMBL/GenBank/DDBJ databases">
        <title>A high quality draft genome assembly of the barn swallow (H. rustica rustica).</title>
        <authorList>
            <person name="Formenti G."/>
            <person name="Chiara M."/>
            <person name="Poveda L."/>
            <person name="Francoijs K.-J."/>
            <person name="Bonisoli-Alquati A."/>
            <person name="Canova L."/>
            <person name="Gianfranceschi L."/>
            <person name="Horner D.S."/>
            <person name="Saino N."/>
        </authorList>
    </citation>
    <scope>NUCLEOTIDE SEQUENCE [LARGE SCALE GENOMIC DNA]</scope>
    <source>
        <strain evidence="2">Chelidonia</strain>
        <tissue evidence="2">Blood</tissue>
    </source>
</reference>
<protein>
    <submittedName>
        <fullName evidence="2">Uncharacterized protein</fullName>
    </submittedName>
</protein>
<dbReference type="Proteomes" id="UP000269221">
    <property type="component" value="Unassembled WGS sequence"/>
</dbReference>
<evidence type="ECO:0000256" key="1">
    <source>
        <dbReference type="ARBA" id="ARBA00023180"/>
    </source>
</evidence>
<comment type="caution">
    <text evidence="2">The sequence shown here is derived from an EMBL/GenBank/DDBJ whole genome shotgun (WGS) entry which is preliminary data.</text>
</comment>
<keyword evidence="3" id="KW-1185">Reference proteome</keyword>
<evidence type="ECO:0000313" key="3">
    <source>
        <dbReference type="Proteomes" id="UP000269221"/>
    </source>
</evidence>
<organism evidence="2 3">
    <name type="scientific">Hirundo rustica rustica</name>
    <dbReference type="NCBI Taxonomy" id="333673"/>
    <lineage>
        <taxon>Eukaryota</taxon>
        <taxon>Metazoa</taxon>
        <taxon>Chordata</taxon>
        <taxon>Craniata</taxon>
        <taxon>Vertebrata</taxon>
        <taxon>Euteleostomi</taxon>
        <taxon>Archelosauria</taxon>
        <taxon>Archosauria</taxon>
        <taxon>Dinosauria</taxon>
        <taxon>Saurischia</taxon>
        <taxon>Theropoda</taxon>
        <taxon>Coelurosauria</taxon>
        <taxon>Aves</taxon>
        <taxon>Neognathae</taxon>
        <taxon>Neoaves</taxon>
        <taxon>Telluraves</taxon>
        <taxon>Australaves</taxon>
        <taxon>Passeriformes</taxon>
        <taxon>Sylvioidea</taxon>
        <taxon>Hirundinidae</taxon>
        <taxon>Hirundo</taxon>
    </lineage>
</organism>
<dbReference type="STRING" id="333673.A0A3M0KD68"/>
<gene>
    <name evidence="2" type="ORF">DUI87_12177</name>
</gene>
<dbReference type="Gene3D" id="3.30.500.10">
    <property type="entry name" value="MHC class I-like antigen recognition-like"/>
    <property type="match status" value="1"/>
</dbReference>
<keyword evidence="1" id="KW-0325">Glycoprotein</keyword>